<reference evidence="1" key="1">
    <citation type="journal article" date="2023" name="IScience">
        <title>Live-bearing cockroach genome reveals convergent evolutionary mechanisms linked to viviparity in insects and beyond.</title>
        <authorList>
            <person name="Fouks B."/>
            <person name="Harrison M.C."/>
            <person name="Mikhailova A.A."/>
            <person name="Marchal E."/>
            <person name="English S."/>
            <person name="Carruthers M."/>
            <person name="Jennings E.C."/>
            <person name="Chiamaka E.L."/>
            <person name="Frigard R.A."/>
            <person name="Pippel M."/>
            <person name="Attardo G.M."/>
            <person name="Benoit J.B."/>
            <person name="Bornberg-Bauer E."/>
            <person name="Tobe S.S."/>
        </authorList>
    </citation>
    <scope>NUCLEOTIDE SEQUENCE</scope>
    <source>
        <strain evidence="1">Stay&amp;Tobe</strain>
    </source>
</reference>
<feature type="non-terminal residue" evidence="1">
    <location>
        <position position="1"/>
    </location>
</feature>
<feature type="non-terminal residue" evidence="1">
    <location>
        <position position="69"/>
    </location>
</feature>
<gene>
    <name evidence="1" type="ORF">L9F63_013097</name>
</gene>
<evidence type="ECO:0000313" key="2">
    <source>
        <dbReference type="Proteomes" id="UP001233999"/>
    </source>
</evidence>
<reference evidence="1" key="2">
    <citation type="submission" date="2023-05" db="EMBL/GenBank/DDBJ databases">
        <authorList>
            <person name="Fouks B."/>
        </authorList>
    </citation>
    <scope>NUCLEOTIDE SEQUENCE</scope>
    <source>
        <strain evidence="1">Stay&amp;Tobe</strain>
        <tissue evidence="1">Testes</tissue>
    </source>
</reference>
<sequence>NNLLKSIHQRLIPHPFSYNDRYQTRYMPSKRTPFHYPSNKYHSLSLPPSRTHTLSLFIGFALNPIGNNF</sequence>
<accession>A0AAD8AAZ1</accession>
<proteinExistence type="predicted"/>
<keyword evidence="2" id="KW-1185">Reference proteome</keyword>
<dbReference type="AlphaFoldDB" id="A0AAD8AAZ1"/>
<name>A0AAD8AAZ1_DIPPU</name>
<organism evidence="1 2">
    <name type="scientific">Diploptera punctata</name>
    <name type="common">Pacific beetle cockroach</name>
    <dbReference type="NCBI Taxonomy" id="6984"/>
    <lineage>
        <taxon>Eukaryota</taxon>
        <taxon>Metazoa</taxon>
        <taxon>Ecdysozoa</taxon>
        <taxon>Arthropoda</taxon>
        <taxon>Hexapoda</taxon>
        <taxon>Insecta</taxon>
        <taxon>Pterygota</taxon>
        <taxon>Neoptera</taxon>
        <taxon>Polyneoptera</taxon>
        <taxon>Dictyoptera</taxon>
        <taxon>Blattodea</taxon>
        <taxon>Blaberoidea</taxon>
        <taxon>Blaberidae</taxon>
        <taxon>Diplopterinae</taxon>
        <taxon>Diploptera</taxon>
    </lineage>
</organism>
<dbReference type="Proteomes" id="UP001233999">
    <property type="component" value="Unassembled WGS sequence"/>
</dbReference>
<comment type="caution">
    <text evidence="1">The sequence shown here is derived from an EMBL/GenBank/DDBJ whole genome shotgun (WGS) entry which is preliminary data.</text>
</comment>
<dbReference type="EMBL" id="JASPKZ010002319">
    <property type="protein sequence ID" value="KAJ9595684.1"/>
    <property type="molecule type" value="Genomic_DNA"/>
</dbReference>
<evidence type="ECO:0000313" key="1">
    <source>
        <dbReference type="EMBL" id="KAJ9595684.1"/>
    </source>
</evidence>
<protein>
    <submittedName>
        <fullName evidence="1">Uncharacterized protein</fullName>
    </submittedName>
</protein>